<reference evidence="1 2" key="1">
    <citation type="submission" date="2018-02" db="EMBL/GenBank/DDBJ databases">
        <title>The genomes of Aspergillus section Nigri reveals drivers in fungal speciation.</title>
        <authorList>
            <consortium name="DOE Joint Genome Institute"/>
            <person name="Vesth T.C."/>
            <person name="Nybo J."/>
            <person name="Theobald S."/>
            <person name="Brandl J."/>
            <person name="Frisvad J.C."/>
            <person name="Nielsen K.F."/>
            <person name="Lyhne E.K."/>
            <person name="Kogle M.E."/>
            <person name="Kuo A."/>
            <person name="Riley R."/>
            <person name="Clum A."/>
            <person name="Nolan M."/>
            <person name="Lipzen A."/>
            <person name="Salamov A."/>
            <person name="Henrissat B."/>
            <person name="Wiebenga A."/>
            <person name="De vries R.P."/>
            <person name="Grigoriev I.V."/>
            <person name="Mortensen U.H."/>
            <person name="Andersen M.R."/>
            <person name="Baker S.E."/>
        </authorList>
    </citation>
    <scope>NUCLEOTIDE SEQUENCE [LARGE SCALE GENOMIC DNA]</scope>
    <source>
        <strain evidence="1 2">CBS 707.79</strain>
    </source>
</reference>
<accession>A0A319CY81</accession>
<protein>
    <submittedName>
        <fullName evidence="1">Uncharacterized protein</fullName>
    </submittedName>
</protein>
<sequence>MKESSALTRRMYGRHTNIEKMKSSMVLVDMAKLPWDLGGPGISSPPGISPQLGAAGTGSLPGLHSLAALLRSIQNPSASEDNKEKQSTTACCSRQKCMCIGEGSIQQREPHRTAFQRHRRSGPFTSIRPRRRSNWSNWSCWSSSLGALVLRSRRAGAAVERCMIASPSELQLISLTQPGHGCR</sequence>
<keyword evidence="2" id="KW-1185">Reference proteome</keyword>
<gene>
    <name evidence="1" type="ORF">BO71DRAFT_104300</name>
</gene>
<dbReference type="Proteomes" id="UP000247810">
    <property type="component" value="Unassembled WGS sequence"/>
</dbReference>
<evidence type="ECO:0000313" key="2">
    <source>
        <dbReference type="Proteomes" id="UP000247810"/>
    </source>
</evidence>
<name>A0A319CY81_9EURO</name>
<dbReference type="VEuPathDB" id="FungiDB:BO71DRAFT_104300"/>
<dbReference type="EMBL" id="KZ826019">
    <property type="protein sequence ID" value="PYH89659.1"/>
    <property type="molecule type" value="Genomic_DNA"/>
</dbReference>
<organism evidence="1 2">
    <name type="scientific">Aspergillus ellipticus CBS 707.79</name>
    <dbReference type="NCBI Taxonomy" id="1448320"/>
    <lineage>
        <taxon>Eukaryota</taxon>
        <taxon>Fungi</taxon>
        <taxon>Dikarya</taxon>
        <taxon>Ascomycota</taxon>
        <taxon>Pezizomycotina</taxon>
        <taxon>Eurotiomycetes</taxon>
        <taxon>Eurotiomycetidae</taxon>
        <taxon>Eurotiales</taxon>
        <taxon>Aspergillaceae</taxon>
        <taxon>Aspergillus</taxon>
        <taxon>Aspergillus subgen. Circumdati</taxon>
    </lineage>
</organism>
<evidence type="ECO:0000313" key="1">
    <source>
        <dbReference type="EMBL" id="PYH89659.1"/>
    </source>
</evidence>
<proteinExistence type="predicted"/>
<dbReference type="AlphaFoldDB" id="A0A319CY81"/>